<dbReference type="InterPro" id="IPR019587">
    <property type="entry name" value="Polyketide_cyclase/dehydratase"/>
</dbReference>
<sequence length="152" mass="18016">MITLRTEIIINAPIQICFDYARDIELHTKTVWPHTRELAVDGVRFGRIGLGETVTFEANHLLVRQRLTSRIIEYEEPKRFTDEMQKGIFKSLIHRHEFIEQGGKTLMIDILRFEAPFGIVGRMAEQLLLRRYMKRFLEYRNANLKKLIEENV</sequence>
<dbReference type="EMBL" id="CP040396">
    <property type="protein sequence ID" value="QCT03422.1"/>
    <property type="molecule type" value="Genomic_DNA"/>
</dbReference>
<dbReference type="OrthoDB" id="9801773at2"/>
<reference evidence="1 2" key="1">
    <citation type="submission" date="2019-05" db="EMBL/GenBank/DDBJ databases">
        <authorList>
            <person name="Chen C."/>
        </authorList>
    </citation>
    <scope>NUCLEOTIDE SEQUENCE [LARGE SCALE GENOMIC DNA]</scope>
    <source>
        <strain evidence="1 2">HB172198</strain>
    </source>
</reference>
<evidence type="ECO:0008006" key="3">
    <source>
        <dbReference type="Google" id="ProtNLM"/>
    </source>
</evidence>
<keyword evidence="2" id="KW-1185">Reference proteome</keyword>
<dbReference type="SUPFAM" id="SSF55961">
    <property type="entry name" value="Bet v1-like"/>
    <property type="match status" value="1"/>
</dbReference>
<organism evidence="1 2">
    <name type="scientific">Paenibacillus algicola</name>
    <dbReference type="NCBI Taxonomy" id="2565926"/>
    <lineage>
        <taxon>Bacteria</taxon>
        <taxon>Bacillati</taxon>
        <taxon>Bacillota</taxon>
        <taxon>Bacilli</taxon>
        <taxon>Bacillales</taxon>
        <taxon>Paenibacillaceae</taxon>
        <taxon>Paenibacillus</taxon>
    </lineage>
</organism>
<dbReference type="AlphaFoldDB" id="A0A4P8XKY8"/>
<dbReference type="Proteomes" id="UP000300879">
    <property type="component" value="Chromosome"/>
</dbReference>
<dbReference type="KEGG" id="palo:E6C60_2710"/>
<evidence type="ECO:0000313" key="2">
    <source>
        <dbReference type="Proteomes" id="UP000300879"/>
    </source>
</evidence>
<proteinExistence type="predicted"/>
<name>A0A4P8XKY8_9BACL</name>
<dbReference type="Pfam" id="PF10604">
    <property type="entry name" value="Polyketide_cyc2"/>
    <property type="match status" value="1"/>
</dbReference>
<evidence type="ECO:0000313" key="1">
    <source>
        <dbReference type="EMBL" id="QCT03422.1"/>
    </source>
</evidence>
<protein>
    <recommendedName>
        <fullName evidence="3">Cell division protein</fullName>
    </recommendedName>
</protein>
<dbReference type="Gene3D" id="3.30.530.20">
    <property type="match status" value="1"/>
</dbReference>
<gene>
    <name evidence="1" type="ORF">E6C60_2710</name>
</gene>
<accession>A0A4P8XKY8</accession>
<dbReference type="CDD" id="cd07820">
    <property type="entry name" value="SRPBCC_3"/>
    <property type="match status" value="1"/>
</dbReference>
<dbReference type="InterPro" id="IPR023393">
    <property type="entry name" value="START-like_dom_sf"/>
</dbReference>